<dbReference type="Proteomes" id="UP000008555">
    <property type="component" value="Chromosome"/>
</dbReference>
<organism evidence="3 4">
    <name type="scientific">Coxiella burnetii (strain Dugway 5J108-111)</name>
    <dbReference type="NCBI Taxonomy" id="434922"/>
    <lineage>
        <taxon>Bacteria</taxon>
        <taxon>Pseudomonadati</taxon>
        <taxon>Pseudomonadota</taxon>
        <taxon>Gammaproteobacteria</taxon>
        <taxon>Legionellales</taxon>
        <taxon>Coxiellaceae</taxon>
        <taxon>Coxiella</taxon>
    </lineage>
</organism>
<dbReference type="InterPro" id="IPR041682">
    <property type="entry name" value="AAA_14"/>
</dbReference>
<feature type="domain" description="AAA" evidence="1">
    <location>
        <begin position="50"/>
        <end position="184"/>
    </location>
</feature>
<sequence length="460" mass="52975">MDPRFSSYNAHLLAPNNLWEADSHLRLLKGQPYIYHSPMIQDLPRTIPGIYTIGGGRQIGKTTLLKQWIAALIAEKVDPQAIIFFTGELIDDHHVLVDLLQTFISQHQSQPRLYIIIDEITYVENWDRGIKFLADAGYFHNCIVLLTGSDLTLMQQARMTFPGRRGRADKVDYHLYPLSFKEFLQLKNTIPNLNSHLTSAIPSDEILHLIYREFNYYLIHGGYLTAINDIARNGKIALSTLKTYSDWIRGDVLKRGKQESYLKEIITAIIKRYNKQVTWHAIADALSIDSHKTVAGYCELLSTMDALFIQSALLLDKLTAAPKKARKLTFTDPFIFHALKQWVLPPEGNPHEQIVKDTEDSIISSSLVEAIVSNQYRRYYPTYYIKCEGEIDVAYVHKNAVWPIEIKWRNQLRPHDLKQIKKYKRARIFSKTNVLTRIDSIPIEPLPLALLKDDRDHPLA</sequence>
<dbReference type="PANTHER" id="PTHR33295">
    <property type="entry name" value="ATPASE"/>
    <property type="match status" value="1"/>
</dbReference>
<gene>
    <name evidence="3" type="ordered locus">CBUD_1375</name>
</gene>
<feature type="domain" description="DUF4143" evidence="2">
    <location>
        <begin position="255"/>
        <end position="408"/>
    </location>
</feature>
<accession>A9KG85</accession>
<dbReference type="AlphaFoldDB" id="A9KG85"/>
<dbReference type="PANTHER" id="PTHR33295:SF18">
    <property type="entry name" value="AAA+ ATPASE DOMAIN-CONTAINING PROTEIN"/>
    <property type="match status" value="1"/>
</dbReference>
<protein>
    <submittedName>
        <fullName evidence="3">Hypothetical ATPase</fullName>
    </submittedName>
</protein>
<dbReference type="SUPFAM" id="SSF52540">
    <property type="entry name" value="P-loop containing nucleoside triphosphate hydrolases"/>
    <property type="match status" value="1"/>
</dbReference>
<dbReference type="Pfam" id="PF13173">
    <property type="entry name" value="AAA_14"/>
    <property type="match status" value="1"/>
</dbReference>
<dbReference type="HOGENOM" id="CLU_041527_2_0_6"/>
<dbReference type="EMBL" id="CP000733">
    <property type="protein sequence ID" value="ABS78229.1"/>
    <property type="molecule type" value="Genomic_DNA"/>
</dbReference>
<dbReference type="RefSeq" id="WP_011997058.1">
    <property type="nucleotide sequence ID" value="NC_009727.1"/>
</dbReference>
<reference evidence="3 4" key="1">
    <citation type="journal article" date="2009" name="Infect. Immun.">
        <title>Comparative genomics reveal extensive transposon-mediated genomic plasticity and diversity among potential effector proteins within the genus Coxiella.</title>
        <authorList>
            <person name="Beare P.A."/>
            <person name="Unsworth N."/>
            <person name="Andoh M."/>
            <person name="Voth D.E."/>
            <person name="Omsland A."/>
            <person name="Gilk S.D."/>
            <person name="Williams K.P."/>
            <person name="Sobral B.W."/>
            <person name="Kupko J.J.III."/>
            <person name="Porcella S.F."/>
            <person name="Samuel J.E."/>
            <person name="Heinzen R.A."/>
        </authorList>
    </citation>
    <scope>NUCLEOTIDE SEQUENCE [LARGE SCALE GENOMIC DNA]</scope>
    <source>
        <strain evidence="3 4">Dugway 5J108-111</strain>
    </source>
</reference>
<proteinExistence type="predicted"/>
<dbReference type="Pfam" id="PF13635">
    <property type="entry name" value="DUF4143"/>
    <property type="match status" value="1"/>
</dbReference>
<evidence type="ECO:0000259" key="1">
    <source>
        <dbReference type="Pfam" id="PF13173"/>
    </source>
</evidence>
<name>A9KG85_COXBN</name>
<evidence type="ECO:0000313" key="3">
    <source>
        <dbReference type="EMBL" id="ABS78229.1"/>
    </source>
</evidence>
<evidence type="ECO:0000313" key="4">
    <source>
        <dbReference type="Proteomes" id="UP000008555"/>
    </source>
</evidence>
<evidence type="ECO:0000259" key="2">
    <source>
        <dbReference type="Pfam" id="PF13635"/>
    </source>
</evidence>
<dbReference type="InterPro" id="IPR025420">
    <property type="entry name" value="DUF4143"/>
</dbReference>
<dbReference type="InterPro" id="IPR027417">
    <property type="entry name" value="P-loop_NTPase"/>
</dbReference>
<dbReference type="KEGG" id="cbd:CBUD_1375"/>